<reference evidence="2 3" key="1">
    <citation type="submission" date="2022-05" db="EMBL/GenBank/DDBJ databases">
        <title>Chromosome-level reference genomes for two strains of Caenorhabditis briggsae: an improved platform for comparative genomics.</title>
        <authorList>
            <person name="Stevens L."/>
            <person name="Andersen E.C."/>
        </authorList>
    </citation>
    <scope>NUCLEOTIDE SEQUENCE [LARGE SCALE GENOMIC DNA]</scope>
    <source>
        <strain evidence="2">QX1410_ONT</strain>
        <tissue evidence="2">Whole-organism</tissue>
    </source>
</reference>
<feature type="compositionally biased region" description="Basic and acidic residues" evidence="1">
    <location>
        <begin position="1"/>
        <end position="19"/>
    </location>
</feature>
<protein>
    <submittedName>
        <fullName evidence="2">Uncharacterized protein</fullName>
    </submittedName>
</protein>
<accession>A0AAE9DPC4</accession>
<evidence type="ECO:0000256" key="1">
    <source>
        <dbReference type="SAM" id="MobiDB-lite"/>
    </source>
</evidence>
<sequence>MKSKETQYDQQENKGHQRDAIINNKNGWDGKGEANNPHFIHSPRLWVWLSIDFPYIIVSTMTSQEDETPSQVNNQFIGPARIRSKHGRIVRVGLHDELYDFIRFFKPKLVIIDDASQVIIRHKVPAAISEARFVIASDLHLYQEAETIDILKQILGKWMYIETEKNNDLKINPVKMIYSQAHTRIVDGEVQVKTSLQFQYANGSRNIFTHPFSVVNKRVTRIFKSKLN</sequence>
<name>A0AAE9DPC4_CAEBR</name>
<gene>
    <name evidence="2" type="ORF">L3Y34_019584</name>
</gene>
<feature type="region of interest" description="Disordered" evidence="1">
    <location>
        <begin position="1"/>
        <end position="28"/>
    </location>
</feature>
<proteinExistence type="predicted"/>
<evidence type="ECO:0000313" key="3">
    <source>
        <dbReference type="Proteomes" id="UP000827892"/>
    </source>
</evidence>
<dbReference type="Proteomes" id="UP000827892">
    <property type="component" value="Chromosome II"/>
</dbReference>
<dbReference type="AlphaFoldDB" id="A0AAE9DPC4"/>
<evidence type="ECO:0000313" key="2">
    <source>
        <dbReference type="EMBL" id="ULU08480.1"/>
    </source>
</evidence>
<dbReference type="EMBL" id="CP090892">
    <property type="protein sequence ID" value="ULU08480.1"/>
    <property type="molecule type" value="Genomic_DNA"/>
</dbReference>
<organism evidence="2 3">
    <name type="scientific">Caenorhabditis briggsae</name>
    <dbReference type="NCBI Taxonomy" id="6238"/>
    <lineage>
        <taxon>Eukaryota</taxon>
        <taxon>Metazoa</taxon>
        <taxon>Ecdysozoa</taxon>
        <taxon>Nematoda</taxon>
        <taxon>Chromadorea</taxon>
        <taxon>Rhabditida</taxon>
        <taxon>Rhabditina</taxon>
        <taxon>Rhabditomorpha</taxon>
        <taxon>Rhabditoidea</taxon>
        <taxon>Rhabditidae</taxon>
        <taxon>Peloderinae</taxon>
        <taxon>Caenorhabditis</taxon>
    </lineage>
</organism>